<accession>A0A5J4SET1</accession>
<name>A0A5J4SET1_9ZZZZ</name>
<keyword evidence="1" id="KW-0812">Transmembrane</keyword>
<dbReference type="AlphaFoldDB" id="A0A5J4SET1"/>
<reference evidence="2" key="1">
    <citation type="submission" date="2019-03" db="EMBL/GenBank/DDBJ databases">
        <title>Single cell metagenomics reveals metabolic interactions within the superorganism composed of flagellate Streblomastix strix and complex community of Bacteroidetes bacteria on its surface.</title>
        <authorList>
            <person name="Treitli S.C."/>
            <person name="Kolisko M."/>
            <person name="Husnik F."/>
            <person name="Keeling P."/>
            <person name="Hampl V."/>
        </authorList>
    </citation>
    <scope>NUCLEOTIDE SEQUENCE</scope>
    <source>
        <strain evidence="2">STM</strain>
    </source>
</reference>
<comment type="caution">
    <text evidence="2">The sequence shown here is derived from an EMBL/GenBank/DDBJ whole genome shotgun (WGS) entry which is preliminary data.</text>
</comment>
<protein>
    <submittedName>
        <fullName evidence="2">DNA mismatch repair protein MutS</fullName>
    </submittedName>
</protein>
<gene>
    <name evidence="2" type="ORF">EZS27_007961</name>
</gene>
<evidence type="ECO:0000313" key="2">
    <source>
        <dbReference type="EMBL" id="KAA6344408.1"/>
    </source>
</evidence>
<organism evidence="2">
    <name type="scientific">termite gut metagenome</name>
    <dbReference type="NCBI Taxonomy" id="433724"/>
    <lineage>
        <taxon>unclassified sequences</taxon>
        <taxon>metagenomes</taxon>
        <taxon>organismal metagenomes</taxon>
    </lineage>
</organism>
<keyword evidence="1" id="KW-0472">Membrane</keyword>
<feature type="transmembrane region" description="Helical" evidence="1">
    <location>
        <begin position="55"/>
        <end position="73"/>
    </location>
</feature>
<proteinExistence type="predicted"/>
<feature type="transmembrane region" description="Helical" evidence="1">
    <location>
        <begin position="29"/>
        <end position="49"/>
    </location>
</feature>
<keyword evidence="1" id="KW-1133">Transmembrane helix</keyword>
<evidence type="ECO:0000256" key="1">
    <source>
        <dbReference type="SAM" id="Phobius"/>
    </source>
</evidence>
<dbReference type="EMBL" id="SNRY01000219">
    <property type="protein sequence ID" value="KAA6344408.1"/>
    <property type="molecule type" value="Genomic_DNA"/>
</dbReference>
<sequence length="91" mass="10669">METPGEIVSLYRQIISETQQELNKVSRRIHHVGTIRLILFVAGVARIIYFRNESSIVIAAIAAATFIPFLILIKRHNRLFYRKDYLEKRLK</sequence>